<feature type="transmembrane region" description="Helical" evidence="6">
    <location>
        <begin position="213"/>
        <end position="234"/>
    </location>
</feature>
<dbReference type="Pfam" id="PF01027">
    <property type="entry name" value="Bax1-I"/>
    <property type="match status" value="1"/>
</dbReference>
<feature type="transmembrane region" description="Helical" evidence="6">
    <location>
        <begin position="118"/>
        <end position="137"/>
    </location>
</feature>
<sequence length="239" mass="25990">MKHRLTESGWPVDAQRRLESADAGFSRYMVGVYNHMAAGLVLTGVVAYLGAASGLYESIASTPLLWIVVIAPLAPVFLLSFRIERIGLGAARFAFWGYAALVGLSLSSVFLVYTGESIWHVFVISAATFGITSAYGYTTRTDLSRLGPFLFMGLIGILIAMLVNLFLASTVLQFVVSVCGVLLFTALTAYDMQRIRGVYASGEDSDLAGKHAVIGALALYLDFLNIFLMLLRLLGNRRR</sequence>
<comment type="similarity">
    <text evidence="2 6">Belongs to the BI1 family.</text>
</comment>
<proteinExistence type="inferred from homology"/>
<reference evidence="7 8" key="1">
    <citation type="submission" date="2020-04" db="EMBL/GenBank/DDBJ databases">
        <authorList>
            <person name="De Canck E."/>
        </authorList>
    </citation>
    <scope>NUCLEOTIDE SEQUENCE [LARGE SCALE GENOMIC DNA]</scope>
    <source>
        <strain evidence="7 8">LMG 22037</strain>
    </source>
</reference>
<dbReference type="PANTHER" id="PTHR23291:SF50">
    <property type="entry name" value="PROTEIN LIFEGUARD 4"/>
    <property type="match status" value="1"/>
</dbReference>
<dbReference type="AlphaFoldDB" id="A0A6J4ZP51"/>
<evidence type="ECO:0000256" key="3">
    <source>
        <dbReference type="ARBA" id="ARBA00022692"/>
    </source>
</evidence>
<keyword evidence="3 6" id="KW-0812">Transmembrane</keyword>
<keyword evidence="4 6" id="KW-1133">Transmembrane helix</keyword>
<dbReference type="InterPro" id="IPR006214">
    <property type="entry name" value="Bax_inhibitor_1-related"/>
</dbReference>
<evidence type="ECO:0000256" key="6">
    <source>
        <dbReference type="RuleBase" id="RU004379"/>
    </source>
</evidence>
<evidence type="ECO:0000313" key="7">
    <source>
        <dbReference type="EMBL" id="CAB3638642.1"/>
    </source>
</evidence>
<dbReference type="RefSeq" id="WP_035476597.1">
    <property type="nucleotide sequence ID" value="NZ_CADFGL010000001.1"/>
</dbReference>
<evidence type="ECO:0000256" key="1">
    <source>
        <dbReference type="ARBA" id="ARBA00004141"/>
    </source>
</evidence>
<evidence type="ECO:0000313" key="8">
    <source>
        <dbReference type="Proteomes" id="UP000494249"/>
    </source>
</evidence>
<accession>A0A6J4ZP51</accession>
<dbReference type="PANTHER" id="PTHR23291">
    <property type="entry name" value="BAX INHIBITOR-RELATED"/>
    <property type="match status" value="1"/>
</dbReference>
<feature type="transmembrane region" description="Helical" evidence="6">
    <location>
        <begin position="63"/>
        <end position="81"/>
    </location>
</feature>
<feature type="transmembrane region" description="Helical" evidence="6">
    <location>
        <begin position="149"/>
        <end position="168"/>
    </location>
</feature>
<protein>
    <submittedName>
        <fullName evidence="7">Inner membrane protein YbhL</fullName>
    </submittedName>
</protein>
<comment type="subcellular location">
    <subcellularLocation>
        <location evidence="1">Membrane</location>
        <topology evidence="1">Multi-pass membrane protein</topology>
    </subcellularLocation>
</comment>
<evidence type="ECO:0000256" key="5">
    <source>
        <dbReference type="ARBA" id="ARBA00023136"/>
    </source>
</evidence>
<dbReference type="GO" id="GO:0005886">
    <property type="term" value="C:plasma membrane"/>
    <property type="evidence" value="ECO:0007669"/>
    <property type="project" value="TreeGrafter"/>
</dbReference>
<dbReference type="Proteomes" id="UP000494249">
    <property type="component" value="Unassembled WGS sequence"/>
</dbReference>
<evidence type="ECO:0000256" key="4">
    <source>
        <dbReference type="ARBA" id="ARBA00022989"/>
    </source>
</evidence>
<feature type="transmembrane region" description="Helical" evidence="6">
    <location>
        <begin position="93"/>
        <end position="112"/>
    </location>
</feature>
<dbReference type="EMBL" id="CADIKB010000001">
    <property type="protein sequence ID" value="CAB3638642.1"/>
    <property type="molecule type" value="Genomic_DNA"/>
</dbReference>
<dbReference type="CDD" id="cd10432">
    <property type="entry name" value="BI-1-like_bacterial"/>
    <property type="match status" value="1"/>
</dbReference>
<evidence type="ECO:0000256" key="2">
    <source>
        <dbReference type="ARBA" id="ARBA00010350"/>
    </source>
</evidence>
<keyword evidence="5 6" id="KW-0472">Membrane</keyword>
<organism evidence="7 8">
    <name type="scientific">Paraburkholderia phenoliruptrix</name>
    <dbReference type="NCBI Taxonomy" id="252970"/>
    <lineage>
        <taxon>Bacteria</taxon>
        <taxon>Pseudomonadati</taxon>
        <taxon>Pseudomonadota</taxon>
        <taxon>Betaproteobacteria</taxon>
        <taxon>Burkholderiales</taxon>
        <taxon>Burkholderiaceae</taxon>
        <taxon>Paraburkholderia</taxon>
    </lineage>
</organism>
<name>A0A6J4ZP51_9BURK</name>
<gene>
    <name evidence="7" type="primary">ybhL</name>
    <name evidence="7" type="ORF">LMG22037_00084</name>
</gene>
<feature type="transmembrane region" description="Helical" evidence="6">
    <location>
        <begin position="32"/>
        <end position="51"/>
    </location>
</feature>